<evidence type="ECO:0000259" key="3">
    <source>
        <dbReference type="PROSITE" id="PS51677"/>
    </source>
</evidence>
<reference evidence="4 5" key="1">
    <citation type="journal article" date="2015" name="Genome Announc.">
        <title>Expanding the biotechnology potential of lactobacilli through comparative genomics of 213 strains and associated genera.</title>
        <authorList>
            <person name="Sun Z."/>
            <person name="Harris H.M."/>
            <person name="McCann A."/>
            <person name="Guo C."/>
            <person name="Argimon S."/>
            <person name="Zhang W."/>
            <person name="Yang X."/>
            <person name="Jeffery I.B."/>
            <person name="Cooney J.C."/>
            <person name="Kagawa T.F."/>
            <person name="Liu W."/>
            <person name="Song Y."/>
            <person name="Salvetti E."/>
            <person name="Wrobel A."/>
            <person name="Rasinkangas P."/>
            <person name="Parkhill J."/>
            <person name="Rea M.C."/>
            <person name="O'Sullivan O."/>
            <person name="Ritari J."/>
            <person name="Douillard F.P."/>
            <person name="Paul Ross R."/>
            <person name="Yang R."/>
            <person name="Briner A.E."/>
            <person name="Felis G.E."/>
            <person name="de Vos W.M."/>
            <person name="Barrangou R."/>
            <person name="Klaenhammer T.R."/>
            <person name="Caufield P.W."/>
            <person name="Cui Y."/>
            <person name="Zhang H."/>
            <person name="O'Toole P.W."/>
        </authorList>
    </citation>
    <scope>NUCLEOTIDE SEQUENCE [LARGE SCALE GENOMIC DNA]</scope>
    <source>
        <strain evidence="4 5">DSM 17758</strain>
    </source>
</reference>
<proteinExistence type="predicted"/>
<dbReference type="InterPro" id="IPR002509">
    <property type="entry name" value="NODB_dom"/>
</dbReference>
<accession>A0A0R1VX39</accession>
<dbReference type="Gene3D" id="3.20.20.370">
    <property type="entry name" value="Glycoside hydrolase/deacetylase"/>
    <property type="match status" value="1"/>
</dbReference>
<evidence type="ECO:0000313" key="4">
    <source>
        <dbReference type="EMBL" id="KRM08052.1"/>
    </source>
</evidence>
<feature type="domain" description="NodB homology" evidence="3">
    <location>
        <begin position="38"/>
        <end position="235"/>
    </location>
</feature>
<dbReference type="InterPro" id="IPR011330">
    <property type="entry name" value="Glyco_hydro/deAcase_b/a-brl"/>
</dbReference>
<dbReference type="PATRIC" id="fig|1423735.3.peg.761"/>
<dbReference type="STRING" id="1423735.FC15_GL000730"/>
<keyword evidence="1" id="KW-0479">Metal-binding</keyword>
<organism evidence="4 5">
    <name type="scientific">Lapidilactobacillus concavus DSM 17758</name>
    <dbReference type="NCBI Taxonomy" id="1423735"/>
    <lineage>
        <taxon>Bacteria</taxon>
        <taxon>Bacillati</taxon>
        <taxon>Bacillota</taxon>
        <taxon>Bacilli</taxon>
        <taxon>Lactobacillales</taxon>
        <taxon>Lactobacillaceae</taxon>
        <taxon>Lapidilactobacillus</taxon>
    </lineage>
</organism>
<keyword evidence="2 4" id="KW-0378">Hydrolase</keyword>
<sequence>MAATQSGTNHIASANAYAYPASTVHVAMTGAKTSINHKVVFLTFDDGVNTSMSPRVLATLKQYGVHATFFIVGNTINSTTAPVLKQEYESGHGIAIHSFTHPYNFNAPGNSGGAIREYYQTLSAMRNVLGPKFDSKVWRYPGGHMSWRGLAASDANLSAEGITWMDWNAAVGDALGASGPKTAAAMLQYHAKTLVSFPQSNVEVVLIHDSVGKELSLQILPQIIDYYKQHGYQFGILS</sequence>
<dbReference type="PANTHER" id="PTHR10587">
    <property type="entry name" value="GLYCOSYL TRANSFERASE-RELATED"/>
    <property type="match status" value="1"/>
</dbReference>
<comment type="caution">
    <text evidence="4">The sequence shown here is derived from an EMBL/GenBank/DDBJ whole genome shotgun (WGS) entry which is preliminary data.</text>
</comment>
<evidence type="ECO:0000313" key="5">
    <source>
        <dbReference type="Proteomes" id="UP000051315"/>
    </source>
</evidence>
<dbReference type="EMBL" id="AZFX01000094">
    <property type="protein sequence ID" value="KRM08052.1"/>
    <property type="molecule type" value="Genomic_DNA"/>
</dbReference>
<dbReference type="SUPFAM" id="SSF88713">
    <property type="entry name" value="Glycoside hydrolase/deacetylase"/>
    <property type="match status" value="1"/>
</dbReference>
<dbReference type="InterPro" id="IPR050248">
    <property type="entry name" value="Polysacc_deacetylase_ArnD"/>
</dbReference>
<dbReference type="GO" id="GO:0045493">
    <property type="term" value="P:xylan catabolic process"/>
    <property type="evidence" value="ECO:0007669"/>
    <property type="project" value="UniProtKB-KW"/>
</dbReference>
<evidence type="ECO:0000256" key="1">
    <source>
        <dbReference type="ARBA" id="ARBA00022723"/>
    </source>
</evidence>
<keyword evidence="4" id="KW-0119">Carbohydrate metabolism</keyword>
<dbReference type="Pfam" id="PF01522">
    <property type="entry name" value="Polysacc_deac_1"/>
    <property type="match status" value="1"/>
</dbReference>
<dbReference type="PANTHER" id="PTHR10587:SF133">
    <property type="entry name" value="CHITIN DEACETYLASE 1-RELATED"/>
    <property type="match status" value="1"/>
</dbReference>
<keyword evidence="4" id="KW-0326">Glycosidase</keyword>
<dbReference type="Proteomes" id="UP000051315">
    <property type="component" value="Unassembled WGS sequence"/>
</dbReference>
<keyword evidence="4" id="KW-0858">Xylan degradation</keyword>
<keyword evidence="5" id="KW-1185">Reference proteome</keyword>
<dbReference type="GO" id="GO:0016020">
    <property type="term" value="C:membrane"/>
    <property type="evidence" value="ECO:0007669"/>
    <property type="project" value="TreeGrafter"/>
</dbReference>
<dbReference type="AlphaFoldDB" id="A0A0R1VX39"/>
<dbReference type="GO" id="GO:0016810">
    <property type="term" value="F:hydrolase activity, acting on carbon-nitrogen (but not peptide) bonds"/>
    <property type="evidence" value="ECO:0007669"/>
    <property type="project" value="InterPro"/>
</dbReference>
<keyword evidence="4" id="KW-0624">Polysaccharide degradation</keyword>
<dbReference type="GO" id="GO:0016798">
    <property type="term" value="F:hydrolase activity, acting on glycosyl bonds"/>
    <property type="evidence" value="ECO:0007669"/>
    <property type="project" value="UniProtKB-KW"/>
</dbReference>
<evidence type="ECO:0000256" key="2">
    <source>
        <dbReference type="ARBA" id="ARBA00022801"/>
    </source>
</evidence>
<name>A0A0R1VX39_9LACO</name>
<protein>
    <submittedName>
        <fullName evidence="4">Xylanase chitin deacetylase</fullName>
    </submittedName>
</protein>
<dbReference type="PROSITE" id="PS51677">
    <property type="entry name" value="NODB"/>
    <property type="match status" value="1"/>
</dbReference>
<dbReference type="GO" id="GO:0046872">
    <property type="term" value="F:metal ion binding"/>
    <property type="evidence" value="ECO:0007669"/>
    <property type="project" value="UniProtKB-KW"/>
</dbReference>
<gene>
    <name evidence="4" type="ORF">FC15_GL000730</name>
</gene>